<dbReference type="PIRSF" id="PIRSF006221">
    <property type="entry name" value="Ketosamine-3-kinase"/>
    <property type="match status" value="1"/>
</dbReference>
<protein>
    <submittedName>
        <fullName evidence="3">Aminoglycoside phosphotransferase</fullName>
    </submittedName>
</protein>
<dbReference type="SUPFAM" id="SSF56112">
    <property type="entry name" value="Protein kinase-like (PK-like)"/>
    <property type="match status" value="1"/>
</dbReference>
<keyword evidence="4" id="KW-1185">Reference proteome</keyword>
<comment type="caution">
    <text evidence="3">The sequence shown here is derived from an EMBL/GenBank/DDBJ whole genome shotgun (WGS) entry which is preliminary data.</text>
</comment>
<name>A0A2N7UDI7_9GAMM</name>
<organism evidence="3 4">
    <name type="scientific">Halomonas urumqiensis</name>
    <dbReference type="NCBI Taxonomy" id="1684789"/>
    <lineage>
        <taxon>Bacteria</taxon>
        <taxon>Pseudomonadati</taxon>
        <taxon>Pseudomonadota</taxon>
        <taxon>Gammaproteobacteria</taxon>
        <taxon>Oceanospirillales</taxon>
        <taxon>Halomonadaceae</taxon>
        <taxon>Halomonas</taxon>
    </lineage>
</organism>
<keyword evidence="2 3" id="KW-0808">Transferase</keyword>
<evidence type="ECO:0000313" key="4">
    <source>
        <dbReference type="Proteomes" id="UP000235547"/>
    </source>
</evidence>
<comment type="similarity">
    <text evidence="1 2">Belongs to the fructosamine kinase family.</text>
</comment>
<sequence>MDETLNARLHEAGIAPRGDLQPLSGGDIAAVYRLATQQGEVVVKHDDATRLAGEADGLRALRAARSGLVVPSVLAEGDGWLVMEALVSAPRSAASDAALGEGLRRLHAVTGETHGWPTDNACGHTPQPNAPMDDGRVFQRERRLLPLARACHARGLLDARLRGRIEKLAHELESWLPDVPPSLIHGDLWSGNLLFTASGPAIIDPAVYRHYPDVDLAMLTLFGSPGEAFFEAYWNADAPDDWPRREALFQLYPLLNHLLLFGGGYRAAIERSLARLDQVFLD</sequence>
<reference evidence="3 4" key="1">
    <citation type="submission" date="2018-01" db="EMBL/GenBank/DDBJ databases">
        <title>Halomonas endophytica sp. nov., isolated from storage liquid in the stems of Populus euphratica.</title>
        <authorList>
            <person name="Chen C."/>
        </authorList>
    </citation>
    <scope>NUCLEOTIDE SEQUENCE [LARGE SCALE GENOMIC DNA]</scope>
    <source>
        <strain evidence="3 4">BZ-SZ-XJ27</strain>
    </source>
</reference>
<evidence type="ECO:0000256" key="1">
    <source>
        <dbReference type="ARBA" id="ARBA00009460"/>
    </source>
</evidence>
<dbReference type="PANTHER" id="PTHR12149:SF8">
    <property type="entry name" value="PROTEIN-RIBULOSAMINE 3-KINASE"/>
    <property type="match status" value="1"/>
</dbReference>
<dbReference type="GO" id="GO:0016301">
    <property type="term" value="F:kinase activity"/>
    <property type="evidence" value="ECO:0007669"/>
    <property type="project" value="UniProtKB-UniRule"/>
</dbReference>
<dbReference type="InterPro" id="IPR011009">
    <property type="entry name" value="Kinase-like_dom_sf"/>
</dbReference>
<evidence type="ECO:0000313" key="3">
    <source>
        <dbReference type="EMBL" id="PMR78480.1"/>
    </source>
</evidence>
<dbReference type="InterPro" id="IPR016477">
    <property type="entry name" value="Fructo-/Ketosamine-3-kinase"/>
</dbReference>
<gene>
    <name evidence="3" type="ORF">C1H70_17210</name>
</gene>
<dbReference type="Pfam" id="PF03881">
    <property type="entry name" value="Fructosamin_kin"/>
    <property type="match status" value="1"/>
</dbReference>
<accession>A0A2N7UDI7</accession>
<keyword evidence="2" id="KW-0418">Kinase</keyword>
<evidence type="ECO:0000256" key="2">
    <source>
        <dbReference type="PIRNR" id="PIRNR006221"/>
    </source>
</evidence>
<dbReference type="Proteomes" id="UP000235547">
    <property type="component" value="Unassembled WGS sequence"/>
</dbReference>
<dbReference type="Gene3D" id="3.90.1200.10">
    <property type="match status" value="1"/>
</dbReference>
<dbReference type="Gene3D" id="3.30.200.20">
    <property type="entry name" value="Phosphorylase Kinase, domain 1"/>
    <property type="match status" value="1"/>
</dbReference>
<dbReference type="AlphaFoldDB" id="A0A2N7UDI7"/>
<dbReference type="EMBL" id="PNRG01000033">
    <property type="protein sequence ID" value="PMR78480.1"/>
    <property type="molecule type" value="Genomic_DNA"/>
</dbReference>
<dbReference type="RefSeq" id="WP_102589541.1">
    <property type="nucleotide sequence ID" value="NZ_BNAE01000001.1"/>
</dbReference>
<proteinExistence type="inferred from homology"/>
<dbReference type="PANTHER" id="PTHR12149">
    <property type="entry name" value="FRUCTOSAMINE 3 KINASE-RELATED PROTEIN"/>
    <property type="match status" value="1"/>
</dbReference>
<dbReference type="OrthoDB" id="5291879at2"/>